<comment type="caution">
    <text evidence="1">The sequence shown here is derived from an EMBL/GenBank/DDBJ whole genome shotgun (WGS) entry which is preliminary data.</text>
</comment>
<dbReference type="AlphaFoldDB" id="A0A2K3K845"/>
<name>A0A2K3K845_TRIPR</name>
<feature type="non-terminal residue" evidence="1">
    <location>
        <position position="1"/>
    </location>
</feature>
<accession>A0A2K3K845</accession>
<evidence type="ECO:0000313" key="1">
    <source>
        <dbReference type="EMBL" id="PNX62454.1"/>
    </source>
</evidence>
<reference evidence="1 2" key="2">
    <citation type="journal article" date="2017" name="Front. Plant Sci.">
        <title>Gene Classification and Mining of Molecular Markers Useful in Red Clover (Trifolium pratense) Breeding.</title>
        <authorList>
            <person name="Istvanek J."/>
            <person name="Dluhosova J."/>
            <person name="Dluhos P."/>
            <person name="Patkova L."/>
            <person name="Nedelnik J."/>
            <person name="Repkova J."/>
        </authorList>
    </citation>
    <scope>NUCLEOTIDE SEQUENCE [LARGE SCALE GENOMIC DNA]</scope>
    <source>
        <strain evidence="2">cv. Tatra</strain>
        <tissue evidence="1">Young leaves</tissue>
    </source>
</reference>
<proteinExistence type="predicted"/>
<dbReference type="EMBL" id="ASHM01148009">
    <property type="protein sequence ID" value="PNX62454.1"/>
    <property type="molecule type" value="Genomic_DNA"/>
</dbReference>
<dbReference type="Proteomes" id="UP000236291">
    <property type="component" value="Unassembled WGS sequence"/>
</dbReference>
<gene>
    <name evidence="1" type="ORF">L195_g061152</name>
</gene>
<sequence length="60" mass="7178">SIFPLACQNFNWYQSGHPVLYLGKLRGRYFLALWTRKKDIKKKKVLLVYLCSYICMFQGE</sequence>
<organism evidence="1 2">
    <name type="scientific">Trifolium pratense</name>
    <name type="common">Red clover</name>
    <dbReference type="NCBI Taxonomy" id="57577"/>
    <lineage>
        <taxon>Eukaryota</taxon>
        <taxon>Viridiplantae</taxon>
        <taxon>Streptophyta</taxon>
        <taxon>Embryophyta</taxon>
        <taxon>Tracheophyta</taxon>
        <taxon>Spermatophyta</taxon>
        <taxon>Magnoliopsida</taxon>
        <taxon>eudicotyledons</taxon>
        <taxon>Gunneridae</taxon>
        <taxon>Pentapetalae</taxon>
        <taxon>rosids</taxon>
        <taxon>fabids</taxon>
        <taxon>Fabales</taxon>
        <taxon>Fabaceae</taxon>
        <taxon>Papilionoideae</taxon>
        <taxon>50 kb inversion clade</taxon>
        <taxon>NPAAA clade</taxon>
        <taxon>Hologalegina</taxon>
        <taxon>IRL clade</taxon>
        <taxon>Trifolieae</taxon>
        <taxon>Trifolium</taxon>
    </lineage>
</organism>
<evidence type="ECO:0000313" key="2">
    <source>
        <dbReference type="Proteomes" id="UP000236291"/>
    </source>
</evidence>
<reference evidence="1 2" key="1">
    <citation type="journal article" date="2014" name="Am. J. Bot.">
        <title>Genome assembly and annotation for red clover (Trifolium pratense; Fabaceae).</title>
        <authorList>
            <person name="Istvanek J."/>
            <person name="Jaros M."/>
            <person name="Krenek A."/>
            <person name="Repkova J."/>
        </authorList>
    </citation>
    <scope>NUCLEOTIDE SEQUENCE [LARGE SCALE GENOMIC DNA]</scope>
    <source>
        <strain evidence="2">cv. Tatra</strain>
        <tissue evidence="1">Young leaves</tissue>
    </source>
</reference>
<protein>
    <submittedName>
        <fullName evidence="1">Uncharacterized protein</fullName>
    </submittedName>
</protein>